<accession>A0ABS6A5H7</accession>
<dbReference type="InterPro" id="IPR018966">
    <property type="entry name" value="VTC_domain"/>
</dbReference>
<evidence type="ECO:0000313" key="2">
    <source>
        <dbReference type="EMBL" id="MBU2873426.1"/>
    </source>
</evidence>
<name>A0ABS6A5H7_9GAMM</name>
<feature type="domain" description="VTC" evidence="1">
    <location>
        <begin position="28"/>
        <end position="231"/>
    </location>
</feature>
<keyword evidence="3" id="KW-1185">Reference proteome</keyword>
<protein>
    <submittedName>
        <fullName evidence="2">Polyphosphate polymerase domain-containing protein</fullName>
    </submittedName>
</protein>
<proteinExistence type="predicted"/>
<comment type="caution">
    <text evidence="2">The sequence shown here is derived from an EMBL/GenBank/DDBJ whole genome shotgun (WGS) entry which is preliminary data.</text>
</comment>
<dbReference type="EMBL" id="JAHKPV010000001">
    <property type="protein sequence ID" value="MBU2873426.1"/>
    <property type="molecule type" value="Genomic_DNA"/>
</dbReference>
<dbReference type="Proteomes" id="UP000753376">
    <property type="component" value="Unassembled WGS sequence"/>
</dbReference>
<reference evidence="2 3" key="1">
    <citation type="submission" date="2021-05" db="EMBL/GenBank/DDBJ databases">
        <title>Draft genomes of bacteria isolated from model marine particles.</title>
        <authorList>
            <person name="Datta M.S."/>
            <person name="Schwartzman J.A."/>
            <person name="Enke T.N."/>
            <person name="Saavedra J."/>
            <person name="Cermak N."/>
            <person name="Cordero O.X."/>
        </authorList>
    </citation>
    <scope>NUCLEOTIDE SEQUENCE [LARGE SCALE GENOMIC DNA]</scope>
    <source>
        <strain evidence="2 3">D2M19</strain>
    </source>
</reference>
<evidence type="ECO:0000259" key="1">
    <source>
        <dbReference type="Pfam" id="PF09359"/>
    </source>
</evidence>
<dbReference type="Pfam" id="PF09359">
    <property type="entry name" value="VTC"/>
    <property type="match status" value="1"/>
</dbReference>
<gene>
    <name evidence="2" type="ORF">KO508_05320</name>
</gene>
<dbReference type="RefSeq" id="WP_216007241.1">
    <property type="nucleotide sequence ID" value="NZ_JAHKPV010000001.1"/>
</dbReference>
<evidence type="ECO:0000313" key="3">
    <source>
        <dbReference type="Proteomes" id="UP000753376"/>
    </source>
</evidence>
<sequence>MNMAVLSPLASFCGHGLTDQARVALMSRVDSKFVVRPELLNACLSTLGDAYTVLDMGGCRRFGYDTLYFDSPDRRLFLDHHNGKLNRFKIRLRHYRHGEIMFFEVKKKTNRQRTVKTRMPVTFDSFVDGSTAKFLKEQSGLPAAGMQPALFVSYQRTTLIDPQGAERITLDTQLAFHSPDRQRSVELPGVAIVEVKHERHSGFSPMLQALARLGARSVPFSKYCVGSSLLFEPYLKTNRFKPLLRSLYGIRS</sequence>
<dbReference type="CDD" id="cd07750">
    <property type="entry name" value="PolyPPase_VTC_like"/>
    <property type="match status" value="1"/>
</dbReference>
<organism evidence="2 3">
    <name type="scientific">Marinobacter salexigens</name>
    <dbReference type="NCBI Taxonomy" id="1925763"/>
    <lineage>
        <taxon>Bacteria</taxon>
        <taxon>Pseudomonadati</taxon>
        <taxon>Pseudomonadota</taxon>
        <taxon>Gammaproteobacteria</taxon>
        <taxon>Pseudomonadales</taxon>
        <taxon>Marinobacteraceae</taxon>
        <taxon>Marinobacter</taxon>
    </lineage>
</organism>